<dbReference type="InterPro" id="IPR051539">
    <property type="entry name" value="T4SS-coupling_protein"/>
</dbReference>
<feature type="transmembrane region" description="Helical" evidence="7">
    <location>
        <begin position="68"/>
        <end position="87"/>
    </location>
</feature>
<dbReference type="EMBL" id="QQAX01000035">
    <property type="protein sequence ID" value="RDI37984.1"/>
    <property type="molecule type" value="Genomic_DNA"/>
</dbReference>
<comment type="subcellular location">
    <subcellularLocation>
        <location evidence="1">Cell membrane</location>
        <topology evidence="1">Multi-pass membrane protein</topology>
    </subcellularLocation>
</comment>
<dbReference type="InterPro" id="IPR003688">
    <property type="entry name" value="TraG/VirD4"/>
</dbReference>
<evidence type="ECO:0000313" key="8">
    <source>
        <dbReference type="EMBL" id="RDI37984.1"/>
    </source>
</evidence>
<accession>A0A370G5Z9</accession>
<dbReference type="Pfam" id="PF02534">
    <property type="entry name" value="T4SS-DNA_transf"/>
    <property type="match status" value="1"/>
</dbReference>
<evidence type="ECO:0000256" key="7">
    <source>
        <dbReference type="SAM" id="Phobius"/>
    </source>
</evidence>
<dbReference type="GO" id="GO:0005886">
    <property type="term" value="C:plasma membrane"/>
    <property type="evidence" value="ECO:0007669"/>
    <property type="project" value="UniProtKB-SubCell"/>
</dbReference>
<keyword evidence="6 7" id="KW-0472">Membrane</keyword>
<dbReference type="InterPro" id="IPR027417">
    <property type="entry name" value="P-loop_NTPase"/>
</dbReference>
<organism evidence="8 9">
    <name type="scientific">Aquicella lusitana</name>
    <dbReference type="NCBI Taxonomy" id="254246"/>
    <lineage>
        <taxon>Bacteria</taxon>
        <taxon>Pseudomonadati</taxon>
        <taxon>Pseudomonadota</taxon>
        <taxon>Gammaproteobacteria</taxon>
        <taxon>Legionellales</taxon>
        <taxon>Coxiellaceae</taxon>
        <taxon>Aquicella</taxon>
    </lineage>
</organism>
<feature type="transmembrane region" description="Helical" evidence="7">
    <location>
        <begin position="37"/>
        <end position="62"/>
    </location>
</feature>
<dbReference type="Proteomes" id="UP000254720">
    <property type="component" value="Unassembled WGS sequence"/>
</dbReference>
<evidence type="ECO:0000256" key="5">
    <source>
        <dbReference type="ARBA" id="ARBA00022989"/>
    </source>
</evidence>
<comment type="similarity">
    <text evidence="2">Belongs to the VirD4/TraG family.</text>
</comment>
<reference evidence="8 9" key="1">
    <citation type="submission" date="2018-07" db="EMBL/GenBank/DDBJ databases">
        <title>Genomic Encyclopedia of Type Strains, Phase IV (KMG-IV): sequencing the most valuable type-strain genomes for metagenomic binning, comparative biology and taxonomic classification.</title>
        <authorList>
            <person name="Goeker M."/>
        </authorList>
    </citation>
    <scope>NUCLEOTIDE SEQUENCE [LARGE SCALE GENOMIC DNA]</scope>
    <source>
        <strain evidence="8 9">DSM 16500</strain>
    </source>
</reference>
<keyword evidence="5 7" id="KW-1133">Transmembrane helix</keyword>
<evidence type="ECO:0000256" key="1">
    <source>
        <dbReference type="ARBA" id="ARBA00004651"/>
    </source>
</evidence>
<dbReference type="SUPFAM" id="SSF52540">
    <property type="entry name" value="P-loop containing nucleoside triphosphate hydrolases"/>
    <property type="match status" value="1"/>
</dbReference>
<sequence length="587" mass="66298">MEEVLSELRKCREISSPIIRGDIPVVKHQRYPKAENIFFSILIFIVSFVFGCIFFCLILGWIGLFFGLTLSISLVCLYLYWPCFIIWKIKRDTGKKPSEKILEQFDERYDWLKKKIIEKGLVEIDKFEEINDKQIVIKTQITTGFSLWLGKSTGLLSTLWHRAGMAANQQVALTLEDACQNVLVLGGIGSGKTTCVMQPLLLQCLDQHCGGLIFDIKGDVKEAVSQFAAATNRNLVILGPHHRRMNLIEGLTPEVAASFLKSAFLLGNKGNVDSFWVDTASELCRNTLGMLSFLPKRYDLQSLHQYLFELDSQETINNEIDALLPILPEKKARLLKTYCNYHDLIFSHFDAKIKSGVNATIAQALAPFNHPDLLDAFCSSHSEPAKMEDILNGCVYLVDMPLSIWGLGGKVAYTFIKLRFFNLMQNRNQHPTQNKNNPVFFMCDEYQEIVSANRDGLSDLNFWDKSRSSKTIGIISSQSIASFYAALGSHDLAHALLQNFRQKLCLRTEDPVTLDFMERLVGRARVKKVSDSLGNQNHTKTITESREGVIDAQLFRELHPGQAVTILSLSGHSMDDIVNLKPVYLNN</sequence>
<dbReference type="CDD" id="cd01127">
    <property type="entry name" value="TrwB_TraG_TraD_VirD4"/>
    <property type="match status" value="1"/>
</dbReference>
<keyword evidence="4 7" id="KW-0812">Transmembrane</keyword>
<evidence type="ECO:0000256" key="4">
    <source>
        <dbReference type="ARBA" id="ARBA00022692"/>
    </source>
</evidence>
<evidence type="ECO:0000256" key="6">
    <source>
        <dbReference type="ARBA" id="ARBA00023136"/>
    </source>
</evidence>
<evidence type="ECO:0000256" key="3">
    <source>
        <dbReference type="ARBA" id="ARBA00022475"/>
    </source>
</evidence>
<dbReference type="AlphaFoldDB" id="A0A370G5Z9"/>
<name>A0A370G5Z9_9COXI</name>
<evidence type="ECO:0000313" key="9">
    <source>
        <dbReference type="Proteomes" id="UP000254720"/>
    </source>
</evidence>
<comment type="caution">
    <text evidence="8">The sequence shown here is derived from an EMBL/GenBank/DDBJ whole genome shotgun (WGS) entry which is preliminary data.</text>
</comment>
<dbReference type="Gene3D" id="3.40.50.300">
    <property type="entry name" value="P-loop containing nucleotide triphosphate hydrolases"/>
    <property type="match status" value="2"/>
</dbReference>
<proteinExistence type="inferred from homology"/>
<evidence type="ECO:0000256" key="2">
    <source>
        <dbReference type="ARBA" id="ARBA00008806"/>
    </source>
</evidence>
<keyword evidence="9" id="KW-1185">Reference proteome</keyword>
<dbReference type="OrthoDB" id="5577300at2"/>
<gene>
    <name evidence="8" type="ORF">C8D86_13510</name>
</gene>
<dbReference type="PANTHER" id="PTHR37937:SF1">
    <property type="entry name" value="CONJUGATIVE TRANSFER: DNA TRANSPORT"/>
    <property type="match status" value="1"/>
</dbReference>
<protein>
    <submittedName>
        <fullName evidence="8">Type IV secretion system coupling TraD/TrwB family protein</fullName>
    </submittedName>
</protein>
<dbReference type="PANTHER" id="PTHR37937">
    <property type="entry name" value="CONJUGATIVE TRANSFER: DNA TRANSPORT"/>
    <property type="match status" value="1"/>
</dbReference>
<keyword evidence="3" id="KW-1003">Cell membrane</keyword>